<comment type="caution">
    <text evidence="6">The sequence shown here is derived from an EMBL/GenBank/DDBJ whole genome shotgun (WGS) entry which is preliminary data.</text>
</comment>
<evidence type="ECO:0000256" key="2">
    <source>
        <dbReference type="ARBA" id="ARBA00022723"/>
    </source>
</evidence>
<dbReference type="GO" id="GO:0046872">
    <property type="term" value="F:metal ion binding"/>
    <property type="evidence" value="ECO:0007669"/>
    <property type="project" value="UniProtKB-KW"/>
</dbReference>
<keyword evidence="3" id="KW-0408">Iron</keyword>
<keyword evidence="4" id="KW-0411">Iron-sulfur</keyword>
<dbReference type="SUPFAM" id="SSF53706">
    <property type="entry name" value="Formate dehydrogenase/DMSO reductase, domains 1-3"/>
    <property type="match status" value="1"/>
</dbReference>
<dbReference type="Pfam" id="PF00384">
    <property type="entry name" value="Molybdopterin"/>
    <property type="match status" value="1"/>
</dbReference>
<protein>
    <recommendedName>
        <fullName evidence="5">4Fe-4S Mo/W bis-MGD-type domain-containing protein</fullName>
    </recommendedName>
</protein>
<keyword evidence="1" id="KW-0004">4Fe-4S</keyword>
<proteinExistence type="predicted"/>
<dbReference type="GO" id="GO:0016020">
    <property type="term" value="C:membrane"/>
    <property type="evidence" value="ECO:0007669"/>
    <property type="project" value="TreeGrafter"/>
</dbReference>
<accession>X0THV3</accession>
<reference evidence="6" key="1">
    <citation type="journal article" date="2014" name="Front. Microbiol.">
        <title>High frequency of phylogenetically diverse reductive dehalogenase-homologous genes in deep subseafloor sedimentary metagenomes.</title>
        <authorList>
            <person name="Kawai M."/>
            <person name="Futagami T."/>
            <person name="Toyoda A."/>
            <person name="Takaki Y."/>
            <person name="Nishi S."/>
            <person name="Hori S."/>
            <person name="Arai W."/>
            <person name="Tsubouchi T."/>
            <person name="Morono Y."/>
            <person name="Uchiyama I."/>
            <person name="Ito T."/>
            <person name="Fujiyama A."/>
            <person name="Inagaki F."/>
            <person name="Takami H."/>
        </authorList>
    </citation>
    <scope>NUCLEOTIDE SEQUENCE</scope>
    <source>
        <strain evidence="6">Expedition CK06-06</strain>
    </source>
</reference>
<feature type="non-terminal residue" evidence="6">
    <location>
        <position position="196"/>
    </location>
</feature>
<dbReference type="Gene3D" id="2.20.25.90">
    <property type="entry name" value="ADC-like domains"/>
    <property type="match status" value="1"/>
</dbReference>
<evidence type="ECO:0000256" key="1">
    <source>
        <dbReference type="ARBA" id="ARBA00022485"/>
    </source>
</evidence>
<gene>
    <name evidence="6" type="ORF">S01H1_28920</name>
</gene>
<dbReference type="PROSITE" id="PS51669">
    <property type="entry name" value="4FE4S_MOW_BIS_MGD"/>
    <property type="match status" value="1"/>
</dbReference>
<organism evidence="6">
    <name type="scientific">marine sediment metagenome</name>
    <dbReference type="NCBI Taxonomy" id="412755"/>
    <lineage>
        <taxon>unclassified sequences</taxon>
        <taxon>metagenomes</taxon>
        <taxon>ecological metagenomes</taxon>
    </lineage>
</organism>
<dbReference type="AlphaFoldDB" id="X0THV3"/>
<dbReference type="GO" id="GO:0051539">
    <property type="term" value="F:4 iron, 4 sulfur cluster binding"/>
    <property type="evidence" value="ECO:0007669"/>
    <property type="project" value="UniProtKB-KW"/>
</dbReference>
<feature type="domain" description="4Fe-4S Mo/W bis-MGD-type" evidence="5">
    <location>
        <begin position="40"/>
        <end position="105"/>
    </location>
</feature>
<evidence type="ECO:0000259" key="5">
    <source>
        <dbReference type="PROSITE" id="PS51669"/>
    </source>
</evidence>
<evidence type="ECO:0000256" key="4">
    <source>
        <dbReference type="ARBA" id="ARBA00023014"/>
    </source>
</evidence>
<dbReference type="PANTHER" id="PTHR43105:SF2">
    <property type="entry name" value="RESPIRATORY NITRATE REDUCTASE 2 ALPHA CHAIN"/>
    <property type="match status" value="1"/>
</dbReference>
<sequence>MALSLTRLGFRLASTQEEVVYTYYEYRGWEDIYRKKWTWDKVTWGTHLVDCYPGGCSFHVYTKDGIVWREEQSGVYPHIEDGVPDMNPRGCQKGSSFSRVMYGAERLKYPLERAGERGEGKWRRITWDEALTKIADAMLDAIYKKKEEPGKKPQEPGPETIIYEFGSGEGGTLNGPEPAWRLMRLIGGTTLDSNGL</sequence>
<name>X0THV3_9ZZZZ</name>
<dbReference type="InterPro" id="IPR006963">
    <property type="entry name" value="Mopterin_OxRdtase_4Fe-4S_dom"/>
</dbReference>
<dbReference type="InterPro" id="IPR006656">
    <property type="entry name" value="Mopterin_OxRdtase"/>
</dbReference>
<evidence type="ECO:0000313" key="6">
    <source>
        <dbReference type="EMBL" id="GAF86861.1"/>
    </source>
</evidence>
<dbReference type="InterPro" id="IPR050123">
    <property type="entry name" value="Prok_molybdopt-oxidoreductase"/>
</dbReference>
<evidence type="ECO:0000256" key="3">
    <source>
        <dbReference type="ARBA" id="ARBA00023004"/>
    </source>
</evidence>
<keyword evidence="2" id="KW-0479">Metal-binding</keyword>
<dbReference type="PANTHER" id="PTHR43105">
    <property type="entry name" value="RESPIRATORY NITRATE REDUCTASE"/>
    <property type="match status" value="1"/>
</dbReference>
<dbReference type="Gene3D" id="3.40.50.740">
    <property type="match status" value="1"/>
</dbReference>
<dbReference type="EMBL" id="BARS01017705">
    <property type="protein sequence ID" value="GAF86861.1"/>
    <property type="molecule type" value="Genomic_DNA"/>
</dbReference>
<dbReference type="GO" id="GO:0016491">
    <property type="term" value="F:oxidoreductase activity"/>
    <property type="evidence" value="ECO:0007669"/>
    <property type="project" value="InterPro"/>
</dbReference>